<sequence length="241" mass="27546">MVNTNDSIVDKNLVICQPAKGFRFAVDAVYLAWFVKFEKQASLIDIGSGSGVVSALLAFKKGFSDVCAVEYQKRMFSCLKTTVEQNKLEVVTPVNADIRTYKPDREFNIAVCNPPYRHPDTGRVPEDETELNARFTTTLCAEDVFRFCRSYLKNSGSLYLSYDADMTADLFEAGFKYGFEPKRLRSVCPDLYVKPKIVLMEFRKNAGREMSFEPPLYQKINGEQSEEDKNIMQGRWIDKQN</sequence>
<evidence type="ECO:0000313" key="5">
    <source>
        <dbReference type="Proteomes" id="UP000002012"/>
    </source>
</evidence>
<dbReference type="InterPro" id="IPR050210">
    <property type="entry name" value="tRNA_Adenine-N(6)_MTase"/>
</dbReference>
<dbReference type="PROSITE" id="PS00092">
    <property type="entry name" value="N6_MTASE"/>
    <property type="match status" value="1"/>
</dbReference>
<evidence type="ECO:0000256" key="1">
    <source>
        <dbReference type="ARBA" id="ARBA00022603"/>
    </source>
</evidence>
<evidence type="ECO:0000256" key="2">
    <source>
        <dbReference type="ARBA" id="ARBA00022691"/>
    </source>
</evidence>
<protein>
    <submittedName>
        <fullName evidence="4">Methyltransferase small</fullName>
    </submittedName>
</protein>
<dbReference type="KEGG" id="dap:Dacet_0890"/>
<dbReference type="Proteomes" id="UP000002012">
    <property type="component" value="Chromosome"/>
</dbReference>
<dbReference type="Pfam" id="PF05175">
    <property type="entry name" value="MTS"/>
    <property type="match status" value="1"/>
</dbReference>
<dbReference type="EMBL" id="CP001968">
    <property type="protein sequence ID" value="ADD67669.1"/>
    <property type="molecule type" value="Genomic_DNA"/>
</dbReference>
<keyword evidence="1 4" id="KW-0489">Methyltransferase</keyword>
<dbReference type="GO" id="GO:0008170">
    <property type="term" value="F:N-methyltransferase activity"/>
    <property type="evidence" value="ECO:0007669"/>
    <property type="project" value="UniProtKB-ARBA"/>
</dbReference>
<dbReference type="STRING" id="522772.Dacet_0890"/>
<dbReference type="HOGENOM" id="CLU_061983_3_1_0"/>
<keyword evidence="5" id="KW-1185">Reference proteome</keyword>
<evidence type="ECO:0000259" key="3">
    <source>
        <dbReference type="Pfam" id="PF05175"/>
    </source>
</evidence>
<dbReference type="InterPro" id="IPR007848">
    <property type="entry name" value="Small_mtfrase_dom"/>
</dbReference>
<dbReference type="eggNOG" id="COG4123">
    <property type="taxonomic scope" value="Bacteria"/>
</dbReference>
<organism evidence="4 5">
    <name type="scientific">Denitrovibrio acetiphilus (strain DSM 12809 / NBRC 114555 / N2460)</name>
    <dbReference type="NCBI Taxonomy" id="522772"/>
    <lineage>
        <taxon>Bacteria</taxon>
        <taxon>Pseudomonadati</taxon>
        <taxon>Deferribacterota</taxon>
        <taxon>Deferribacteres</taxon>
        <taxon>Deferribacterales</taxon>
        <taxon>Geovibrionaceae</taxon>
        <taxon>Denitrovibrio</taxon>
    </lineage>
</organism>
<dbReference type="SUPFAM" id="SSF53335">
    <property type="entry name" value="S-adenosyl-L-methionine-dependent methyltransferases"/>
    <property type="match status" value="1"/>
</dbReference>
<dbReference type="InterPro" id="IPR002052">
    <property type="entry name" value="DNA_methylase_N6_adenine_CS"/>
</dbReference>
<keyword evidence="2" id="KW-0949">S-adenosyl-L-methionine</keyword>
<dbReference type="Gene3D" id="3.40.50.150">
    <property type="entry name" value="Vaccinia Virus protein VP39"/>
    <property type="match status" value="1"/>
</dbReference>
<dbReference type="GO" id="GO:0003676">
    <property type="term" value="F:nucleic acid binding"/>
    <property type="evidence" value="ECO:0007669"/>
    <property type="project" value="InterPro"/>
</dbReference>
<proteinExistence type="predicted"/>
<evidence type="ECO:0000313" key="4">
    <source>
        <dbReference type="EMBL" id="ADD67669.1"/>
    </source>
</evidence>
<dbReference type="GO" id="GO:0008757">
    <property type="term" value="F:S-adenosylmethionine-dependent methyltransferase activity"/>
    <property type="evidence" value="ECO:0007669"/>
    <property type="project" value="UniProtKB-ARBA"/>
</dbReference>
<reference evidence="4 5" key="1">
    <citation type="journal article" date="2010" name="Stand. Genomic Sci.">
        <title>Complete genome sequence of Denitrovibrio acetiphilus type strain (N2460).</title>
        <authorList>
            <person name="Kiss H."/>
            <person name="Lang E."/>
            <person name="Lapidus A."/>
            <person name="Copeland A."/>
            <person name="Nolan M."/>
            <person name="Glavina Del Rio T."/>
            <person name="Chen F."/>
            <person name="Lucas S."/>
            <person name="Tice H."/>
            <person name="Cheng J.F."/>
            <person name="Han C."/>
            <person name="Goodwin L."/>
            <person name="Pitluck S."/>
            <person name="Liolios K."/>
            <person name="Pati A."/>
            <person name="Ivanova N."/>
            <person name="Mavromatis K."/>
            <person name="Chen A."/>
            <person name="Palaniappan K."/>
            <person name="Land M."/>
            <person name="Hauser L."/>
            <person name="Chang Y.J."/>
            <person name="Jeffries C.D."/>
            <person name="Detter J.C."/>
            <person name="Brettin T."/>
            <person name="Spring S."/>
            <person name="Rohde M."/>
            <person name="Goker M."/>
            <person name="Woyke T."/>
            <person name="Bristow J."/>
            <person name="Eisen J.A."/>
            <person name="Markowitz V."/>
            <person name="Hugenholtz P."/>
            <person name="Kyrpides N.C."/>
            <person name="Klenk H.P."/>
        </authorList>
    </citation>
    <scope>NUCLEOTIDE SEQUENCE [LARGE SCALE GENOMIC DNA]</scope>
    <source>
        <strain evidence="5">DSM 12809 / NBRC 114555 / N2460</strain>
    </source>
</reference>
<dbReference type="PANTHER" id="PTHR47739">
    <property type="entry name" value="TRNA1(VAL) (ADENINE(37)-N6)-METHYLTRANSFERASE"/>
    <property type="match status" value="1"/>
</dbReference>
<dbReference type="PaxDb" id="522772-Dacet_0890"/>
<dbReference type="CDD" id="cd02440">
    <property type="entry name" value="AdoMet_MTases"/>
    <property type="match status" value="1"/>
</dbReference>
<dbReference type="InParanoid" id="D4H623"/>
<feature type="domain" description="Methyltransferase small" evidence="3">
    <location>
        <begin position="39"/>
        <end position="119"/>
    </location>
</feature>
<dbReference type="AlphaFoldDB" id="D4H623"/>
<accession>D4H623</accession>
<keyword evidence="4" id="KW-0808">Transferase</keyword>
<dbReference type="InterPro" id="IPR029063">
    <property type="entry name" value="SAM-dependent_MTases_sf"/>
</dbReference>
<dbReference type="PANTHER" id="PTHR47739:SF1">
    <property type="entry name" value="TRNA1(VAL) (ADENINE(37)-N6)-METHYLTRANSFERASE"/>
    <property type="match status" value="1"/>
</dbReference>
<name>D4H623_DENA2</name>
<gene>
    <name evidence="4" type="ordered locus">Dacet_0890</name>
</gene>
<dbReference type="GO" id="GO:0032259">
    <property type="term" value="P:methylation"/>
    <property type="evidence" value="ECO:0007669"/>
    <property type="project" value="UniProtKB-KW"/>
</dbReference>